<protein>
    <submittedName>
        <fullName evidence="1">Uncharacterized protein</fullName>
    </submittedName>
</protein>
<dbReference type="AlphaFoldDB" id="A0A1X0KKI4"/>
<sequence length="121" mass="14262">MDKPEWDAVTRRRPPSRWVTLADRMARVEHRVRCHREHLLYLLDRLQDLGVVAQSDELWELCEGLRFEAELVPAEVEKVDELLAELFARFGPKVKNSTGQRPVRWREGPWYRLAPEDEADG</sequence>
<dbReference type="EMBL" id="MVIJ01000002">
    <property type="protein sequence ID" value="ORB75843.1"/>
    <property type="molecule type" value="Genomic_DNA"/>
</dbReference>
<dbReference type="Proteomes" id="UP000192601">
    <property type="component" value="Unassembled WGS sequence"/>
</dbReference>
<dbReference type="RefSeq" id="WP_083174953.1">
    <property type="nucleotide sequence ID" value="NZ_MVIJ01000002.1"/>
</dbReference>
<dbReference type="OrthoDB" id="10003183at2"/>
<keyword evidence="2" id="KW-1185">Reference proteome</keyword>
<organism evidence="1 2">
    <name type="scientific">Mycobacterium scrofulaceum</name>
    <dbReference type="NCBI Taxonomy" id="1783"/>
    <lineage>
        <taxon>Bacteria</taxon>
        <taxon>Bacillati</taxon>
        <taxon>Actinomycetota</taxon>
        <taxon>Actinomycetes</taxon>
        <taxon>Mycobacteriales</taxon>
        <taxon>Mycobacteriaceae</taxon>
        <taxon>Mycobacterium</taxon>
    </lineage>
</organism>
<evidence type="ECO:0000313" key="2">
    <source>
        <dbReference type="Proteomes" id="UP000192601"/>
    </source>
</evidence>
<gene>
    <name evidence="1" type="ORF">BST44_02705</name>
</gene>
<proteinExistence type="predicted"/>
<comment type="caution">
    <text evidence="1">The sequence shown here is derived from an EMBL/GenBank/DDBJ whole genome shotgun (WGS) entry which is preliminary data.</text>
</comment>
<dbReference type="STRING" id="1783.BST44_02705"/>
<evidence type="ECO:0000313" key="1">
    <source>
        <dbReference type="EMBL" id="ORB75843.1"/>
    </source>
</evidence>
<name>A0A1X0KKI4_MYCSC</name>
<reference evidence="1 2" key="1">
    <citation type="submission" date="2017-02" db="EMBL/GenBank/DDBJ databases">
        <title>The new phylogeny of genus Mycobacterium.</title>
        <authorList>
            <person name="Tortoli E."/>
            <person name="Trovato A."/>
            <person name="Cirillo D.M."/>
        </authorList>
    </citation>
    <scope>NUCLEOTIDE SEQUENCE [LARGE SCALE GENOMIC DNA]</scope>
    <source>
        <strain evidence="1 2">DSM 43992</strain>
    </source>
</reference>
<accession>A0A1X0KKI4</accession>